<dbReference type="AlphaFoldDB" id="A0AAD0M711"/>
<dbReference type="RefSeq" id="WP_005742183.1">
    <property type="nucleotide sequence ID" value="NZ_CP031226.1"/>
</dbReference>
<organism evidence="1 2">
    <name type="scientific">Pseudomonas amygdali pv. lachrymans str. M301315</name>
    <dbReference type="NCBI Taxonomy" id="629260"/>
    <lineage>
        <taxon>Bacteria</taxon>
        <taxon>Pseudomonadati</taxon>
        <taxon>Pseudomonadota</taxon>
        <taxon>Gammaproteobacteria</taxon>
        <taxon>Pseudomonadales</taxon>
        <taxon>Pseudomonadaceae</taxon>
        <taxon>Pseudomonas</taxon>
        <taxon>Pseudomonas amygdali</taxon>
    </lineage>
</organism>
<sequence>MKVLIGGIEYVPKVDLGEITEDSRRDALRQLVYMQYMNEEHKLRAQAWDVLNALSPNLAELCSKSPKAAYDLMHPENLE</sequence>
<dbReference type="EMBL" id="CP031226">
    <property type="protein sequence ID" value="AXH59595.1"/>
    <property type="molecule type" value="Genomic_DNA"/>
</dbReference>
<name>A0AAD0M711_PSEAV</name>
<proteinExistence type="predicted"/>
<reference evidence="1 2" key="1">
    <citation type="journal article" date="2011" name="PLoS Pathog.">
        <title>Dynamic evolution of pathogenicity revealed by sequencing and comparative genomics of 19 Pseudomonas syringae isolates.</title>
        <authorList>
            <person name="Baltrus D.A."/>
            <person name="Nishimura M.T."/>
            <person name="Romanchuk A."/>
            <person name="Chang J.H."/>
            <person name="Mukhtar M.S."/>
            <person name="Cherkis K."/>
            <person name="Roach J."/>
            <person name="Grant S.R."/>
            <person name="Jones C.D."/>
            <person name="Dangl J.L."/>
        </authorList>
    </citation>
    <scope>NUCLEOTIDE SEQUENCE [LARGE SCALE GENOMIC DNA]</scope>
    <source>
        <strain evidence="1 2">M301315</strain>
    </source>
</reference>
<gene>
    <name evidence="1" type="ORF">PLA107_030695</name>
</gene>
<protein>
    <submittedName>
        <fullName evidence="1">Uncharacterized protein</fullName>
    </submittedName>
</protein>
<dbReference type="Proteomes" id="UP000006426">
    <property type="component" value="Plasmid pmppla107"/>
</dbReference>
<evidence type="ECO:0000313" key="1">
    <source>
        <dbReference type="EMBL" id="AXH59595.1"/>
    </source>
</evidence>
<evidence type="ECO:0000313" key="2">
    <source>
        <dbReference type="Proteomes" id="UP000006426"/>
    </source>
</evidence>
<accession>A0AAD0M711</accession>
<geneLocation type="plasmid" evidence="2">
    <name>pmppla107</name>
</geneLocation>
<dbReference type="GeneID" id="39474029"/>
<keyword evidence="1" id="KW-0614">Plasmid</keyword>